<dbReference type="EC" id="1.3.99.-" evidence="9"/>
<keyword evidence="3 5" id="KW-0285">Flavoprotein</keyword>
<feature type="domain" description="Acyl-CoA dehydrogenase/oxidase N-terminal" evidence="8">
    <location>
        <begin position="7"/>
        <end position="118"/>
    </location>
</feature>
<keyword evidence="4 5" id="KW-0274">FAD</keyword>
<evidence type="ECO:0000259" key="7">
    <source>
        <dbReference type="Pfam" id="PF02770"/>
    </source>
</evidence>
<dbReference type="InterPro" id="IPR006091">
    <property type="entry name" value="Acyl-CoA_Oxase/DH_mid-dom"/>
</dbReference>
<geneLocation type="plasmid" evidence="10">
    <name>ppaby2</name>
</geneLocation>
<dbReference type="SUPFAM" id="SSF47203">
    <property type="entry name" value="Acyl-CoA dehydrogenase C-terminal domain-like"/>
    <property type="match status" value="1"/>
</dbReference>
<comment type="similarity">
    <text evidence="2 5">Belongs to the acyl-CoA dehydrogenase family.</text>
</comment>
<dbReference type="InterPro" id="IPR036250">
    <property type="entry name" value="AcylCo_DH-like_C"/>
</dbReference>
<evidence type="ECO:0000256" key="1">
    <source>
        <dbReference type="ARBA" id="ARBA00001974"/>
    </source>
</evidence>
<accession>A0A1P8UMB5</accession>
<dbReference type="Proteomes" id="UP000187059">
    <property type="component" value="Plasmid pPABY2"/>
</dbReference>
<feature type="domain" description="Acyl-CoA dehydrogenase/oxidase C-terminal" evidence="6">
    <location>
        <begin position="229"/>
        <end position="375"/>
    </location>
</feature>
<dbReference type="OrthoDB" id="9769473at2"/>
<evidence type="ECO:0000313" key="9">
    <source>
        <dbReference type="EMBL" id="APZ50508.1"/>
    </source>
</evidence>
<evidence type="ECO:0000256" key="5">
    <source>
        <dbReference type="RuleBase" id="RU362125"/>
    </source>
</evidence>
<evidence type="ECO:0000313" key="10">
    <source>
        <dbReference type="Proteomes" id="UP000187059"/>
    </source>
</evidence>
<dbReference type="EMBL" id="CP015090">
    <property type="protein sequence ID" value="APZ50508.1"/>
    <property type="molecule type" value="Genomic_DNA"/>
</dbReference>
<dbReference type="GO" id="GO:0003995">
    <property type="term" value="F:acyl-CoA dehydrogenase activity"/>
    <property type="evidence" value="ECO:0007669"/>
    <property type="project" value="TreeGrafter"/>
</dbReference>
<sequence>MQTIFDTEELTQIRDLARKFAQERVAPGYMEREKSGRFDMALLREMGELGLIAPELPEEFGGMGAEVTYSGVIIEEIGRADFTFGYAPLLASLNGQILKQFARPEVARDWLPGLIAGEHMLAIALTEPRGGSDAANLGLKMERDGDHYILNGEKTSISANQIAKGVVTFARTGTAEDRARGVSAVLVPLDAPGITTSKFSNCGQNSVGHGSIWFDNVRVPAEYLLGDEGKGFAQVMQGFDFSRSLIGLQALGTARQSLDETWDYIGERRAFGKPLGAFQGVTHQLADFDTKVEAARLMSMNALWLKDKGLPHTAEAAMTKWWPPLLAYEAIHACLLIHGHAGYADDLPFQQRLRDVLGLQIGDGTAHIMKNIIARERAGKAALSA</sequence>
<dbReference type="InterPro" id="IPR009100">
    <property type="entry name" value="AcylCoA_DH/oxidase_NM_dom_sf"/>
</dbReference>
<proteinExistence type="inferred from homology"/>
<dbReference type="InterPro" id="IPR009075">
    <property type="entry name" value="AcylCo_DH/oxidase_C"/>
</dbReference>
<evidence type="ECO:0000259" key="6">
    <source>
        <dbReference type="Pfam" id="PF00441"/>
    </source>
</evidence>
<keyword evidence="10" id="KW-1185">Reference proteome</keyword>
<dbReference type="Gene3D" id="1.10.540.10">
    <property type="entry name" value="Acyl-CoA dehydrogenase/oxidase, N-terminal domain"/>
    <property type="match status" value="1"/>
</dbReference>
<dbReference type="PANTHER" id="PTHR43884">
    <property type="entry name" value="ACYL-COA DEHYDROGENASE"/>
    <property type="match status" value="1"/>
</dbReference>
<gene>
    <name evidence="9" type="ORF">Ga0080574_TMP174</name>
</gene>
<dbReference type="Gene3D" id="1.20.140.10">
    <property type="entry name" value="Butyryl-CoA Dehydrogenase, subunit A, domain 3"/>
    <property type="match status" value="1"/>
</dbReference>
<dbReference type="InterPro" id="IPR037069">
    <property type="entry name" value="AcylCoA_DH/ox_N_sf"/>
</dbReference>
<dbReference type="RefSeq" id="WP_076694236.1">
    <property type="nucleotide sequence ID" value="NZ_CP015090.1"/>
</dbReference>
<evidence type="ECO:0000256" key="3">
    <source>
        <dbReference type="ARBA" id="ARBA00022630"/>
    </source>
</evidence>
<dbReference type="GO" id="GO:0050660">
    <property type="term" value="F:flavin adenine dinucleotide binding"/>
    <property type="evidence" value="ECO:0007669"/>
    <property type="project" value="InterPro"/>
</dbReference>
<protein>
    <submittedName>
        <fullName evidence="9">Cyclohexanecarboxyl-CoA dehydrogenase</fullName>
        <ecNumber evidence="9">1.3.99.-</ecNumber>
    </submittedName>
</protein>
<name>A0A1P8UMB5_9RHOB</name>
<dbReference type="InterPro" id="IPR046373">
    <property type="entry name" value="Acyl-CoA_Oxase/DH_mid-dom_sf"/>
</dbReference>
<keyword evidence="5 9" id="KW-0560">Oxidoreductase</keyword>
<dbReference type="SUPFAM" id="SSF56645">
    <property type="entry name" value="Acyl-CoA dehydrogenase NM domain-like"/>
    <property type="match status" value="1"/>
</dbReference>
<dbReference type="Pfam" id="PF02771">
    <property type="entry name" value="Acyl-CoA_dh_N"/>
    <property type="match status" value="1"/>
</dbReference>
<dbReference type="NCBIfam" id="TIGR03207">
    <property type="entry name" value="cyc_hxne_CoA_dh"/>
    <property type="match status" value="1"/>
</dbReference>
<dbReference type="InterPro" id="IPR017620">
    <property type="entry name" value="Cyc-hxne_CoA_dehydrogenase"/>
</dbReference>
<dbReference type="PANTHER" id="PTHR43884:SF37">
    <property type="entry name" value="ACYL-COA DEHYDROGENASE"/>
    <property type="match status" value="1"/>
</dbReference>
<dbReference type="KEGG" id="paby:Ga0080574_TMP174"/>
<dbReference type="Pfam" id="PF02770">
    <property type="entry name" value="Acyl-CoA_dh_M"/>
    <property type="match status" value="1"/>
</dbReference>
<reference evidence="9 10" key="1">
    <citation type="submission" date="2016-04" db="EMBL/GenBank/DDBJ databases">
        <title>Deep-sea bacteria in the southern Pacific.</title>
        <authorList>
            <person name="Tang K."/>
        </authorList>
    </citation>
    <scope>NUCLEOTIDE SEQUENCE [LARGE SCALE GENOMIC DNA]</scope>
    <source>
        <strain evidence="9 10">JLT2014</strain>
        <plasmid evidence="10">ppaby2</plasmid>
    </source>
</reference>
<dbReference type="AlphaFoldDB" id="A0A1P8UMB5"/>
<dbReference type="Gene3D" id="2.40.110.10">
    <property type="entry name" value="Butyryl-CoA Dehydrogenase, subunit A, domain 2"/>
    <property type="match status" value="1"/>
</dbReference>
<evidence type="ECO:0000259" key="8">
    <source>
        <dbReference type="Pfam" id="PF02771"/>
    </source>
</evidence>
<comment type="cofactor">
    <cofactor evidence="1 5">
        <name>FAD</name>
        <dbReference type="ChEBI" id="CHEBI:57692"/>
    </cofactor>
</comment>
<evidence type="ECO:0000256" key="4">
    <source>
        <dbReference type="ARBA" id="ARBA00022827"/>
    </source>
</evidence>
<evidence type="ECO:0000256" key="2">
    <source>
        <dbReference type="ARBA" id="ARBA00009347"/>
    </source>
</evidence>
<organism evidence="9 10">
    <name type="scientific">Salipiger abyssi</name>
    <dbReference type="NCBI Taxonomy" id="1250539"/>
    <lineage>
        <taxon>Bacteria</taxon>
        <taxon>Pseudomonadati</taxon>
        <taxon>Pseudomonadota</taxon>
        <taxon>Alphaproteobacteria</taxon>
        <taxon>Rhodobacterales</taxon>
        <taxon>Roseobacteraceae</taxon>
        <taxon>Salipiger</taxon>
    </lineage>
</organism>
<dbReference type="Pfam" id="PF00441">
    <property type="entry name" value="Acyl-CoA_dh_1"/>
    <property type="match status" value="1"/>
</dbReference>
<keyword evidence="9" id="KW-0614">Plasmid</keyword>
<dbReference type="InterPro" id="IPR013786">
    <property type="entry name" value="AcylCoA_DH/ox_N"/>
</dbReference>
<feature type="domain" description="Acyl-CoA oxidase/dehydrogenase middle" evidence="7">
    <location>
        <begin position="122"/>
        <end position="217"/>
    </location>
</feature>